<reference evidence="9 10" key="1">
    <citation type="journal article" date="2018" name="Arch. Microbiol.">
        <title>New insights into the metabolic potential of the phototrophic purple bacterium Rhodopila globiformis DSM 161(T) from its draft genome sequence and evidence for a vanadium-dependent nitrogenase.</title>
        <authorList>
            <person name="Imhoff J.F."/>
            <person name="Rahn T."/>
            <person name="Kunzel S."/>
            <person name="Neulinger S.C."/>
        </authorList>
    </citation>
    <scope>NUCLEOTIDE SEQUENCE [LARGE SCALE GENOMIC DNA]</scope>
    <source>
        <strain evidence="9 10">DSM 161</strain>
    </source>
</reference>
<name>A0A2S6MYZ3_RHOGL</name>
<feature type="transmembrane region" description="Helical" evidence="8">
    <location>
        <begin position="242"/>
        <end position="260"/>
    </location>
</feature>
<evidence type="ECO:0000256" key="5">
    <source>
        <dbReference type="ARBA" id="ARBA00022692"/>
    </source>
</evidence>
<comment type="caution">
    <text evidence="9">The sequence shown here is derived from an EMBL/GenBank/DDBJ whole genome shotgun (WGS) entry which is preliminary data.</text>
</comment>
<dbReference type="Proteomes" id="UP000239724">
    <property type="component" value="Unassembled WGS sequence"/>
</dbReference>
<evidence type="ECO:0000256" key="3">
    <source>
        <dbReference type="ARBA" id="ARBA00022448"/>
    </source>
</evidence>
<dbReference type="GO" id="GO:0055085">
    <property type="term" value="P:transmembrane transport"/>
    <property type="evidence" value="ECO:0007669"/>
    <property type="project" value="TreeGrafter"/>
</dbReference>
<dbReference type="GO" id="GO:0005886">
    <property type="term" value="C:plasma membrane"/>
    <property type="evidence" value="ECO:0007669"/>
    <property type="project" value="UniProtKB-SubCell"/>
</dbReference>
<keyword evidence="7 8" id="KW-0472">Membrane</keyword>
<feature type="transmembrane region" description="Helical" evidence="8">
    <location>
        <begin position="169"/>
        <end position="190"/>
    </location>
</feature>
<evidence type="ECO:0000256" key="6">
    <source>
        <dbReference type="ARBA" id="ARBA00022989"/>
    </source>
</evidence>
<accession>A0A2S6MYZ3</accession>
<evidence type="ECO:0000256" key="2">
    <source>
        <dbReference type="ARBA" id="ARBA00009773"/>
    </source>
</evidence>
<feature type="transmembrane region" description="Helical" evidence="8">
    <location>
        <begin position="272"/>
        <end position="301"/>
    </location>
</feature>
<feature type="transmembrane region" description="Helical" evidence="8">
    <location>
        <begin position="202"/>
        <end position="221"/>
    </location>
</feature>
<comment type="similarity">
    <text evidence="2">Belongs to the autoinducer-2 exporter (AI-2E) (TC 2.A.86) family.</text>
</comment>
<evidence type="ECO:0000256" key="1">
    <source>
        <dbReference type="ARBA" id="ARBA00004651"/>
    </source>
</evidence>
<keyword evidence="10" id="KW-1185">Reference proteome</keyword>
<keyword evidence="4" id="KW-1003">Cell membrane</keyword>
<dbReference type="PANTHER" id="PTHR21716">
    <property type="entry name" value="TRANSMEMBRANE PROTEIN"/>
    <property type="match status" value="1"/>
</dbReference>
<evidence type="ECO:0000256" key="8">
    <source>
        <dbReference type="SAM" id="Phobius"/>
    </source>
</evidence>
<feature type="transmembrane region" description="Helical" evidence="8">
    <location>
        <begin position="97"/>
        <end position="126"/>
    </location>
</feature>
<evidence type="ECO:0000256" key="7">
    <source>
        <dbReference type="ARBA" id="ARBA00023136"/>
    </source>
</evidence>
<protein>
    <submittedName>
        <fullName evidence="9">AI-2E family transporter</fullName>
    </submittedName>
</protein>
<feature type="transmembrane region" description="Helical" evidence="8">
    <location>
        <begin position="340"/>
        <end position="373"/>
    </location>
</feature>
<keyword evidence="3" id="KW-0813">Transport</keyword>
<proteinExistence type="inferred from homology"/>
<evidence type="ECO:0000256" key="4">
    <source>
        <dbReference type="ARBA" id="ARBA00022475"/>
    </source>
</evidence>
<keyword evidence="6 8" id="KW-1133">Transmembrane helix</keyword>
<evidence type="ECO:0000313" key="10">
    <source>
        <dbReference type="Proteomes" id="UP000239724"/>
    </source>
</evidence>
<comment type="subcellular location">
    <subcellularLocation>
        <location evidence="1">Cell membrane</location>
        <topology evidence="1">Multi-pass membrane protein</topology>
    </subcellularLocation>
</comment>
<dbReference type="Pfam" id="PF01594">
    <property type="entry name" value="AI-2E_transport"/>
    <property type="match status" value="1"/>
</dbReference>
<feature type="transmembrane region" description="Helical" evidence="8">
    <location>
        <begin position="308"/>
        <end position="328"/>
    </location>
</feature>
<dbReference type="EMBL" id="NHRY01000257">
    <property type="protein sequence ID" value="PPQ27578.1"/>
    <property type="molecule type" value="Genomic_DNA"/>
</dbReference>
<feature type="transmembrane region" description="Helical" evidence="8">
    <location>
        <begin position="44"/>
        <end position="77"/>
    </location>
</feature>
<gene>
    <name evidence="9" type="ORF">CCS01_27055</name>
</gene>
<evidence type="ECO:0000313" key="9">
    <source>
        <dbReference type="EMBL" id="PPQ27578.1"/>
    </source>
</evidence>
<keyword evidence="5 8" id="KW-0812">Transmembrane</keyword>
<organism evidence="9 10">
    <name type="scientific">Rhodopila globiformis</name>
    <name type="common">Rhodopseudomonas globiformis</name>
    <dbReference type="NCBI Taxonomy" id="1071"/>
    <lineage>
        <taxon>Bacteria</taxon>
        <taxon>Pseudomonadati</taxon>
        <taxon>Pseudomonadota</taxon>
        <taxon>Alphaproteobacteria</taxon>
        <taxon>Acetobacterales</taxon>
        <taxon>Acetobacteraceae</taxon>
        <taxon>Rhodopila</taxon>
    </lineage>
</organism>
<dbReference type="OrthoDB" id="5792512at2"/>
<dbReference type="PANTHER" id="PTHR21716:SF53">
    <property type="entry name" value="PERMEASE PERM-RELATED"/>
    <property type="match status" value="1"/>
</dbReference>
<dbReference type="AlphaFoldDB" id="A0A2S6MYZ3"/>
<sequence length="392" mass="41853">MSGIPPGEGDRVAADQQEIIAEPEPPPPAIPRPRYGPPTRTQRIIAIVSLLVVFWLGLQLFASVLAPFVAAAVMAYALDPPTTALTRLGLPRGGAALLMILAVLAGVLLFALLLYPLVIVQIGLLIGRIPQYATLLQGWAREVLTHLQENFGTDVVNDKIRDLVSGQAGSMLSILLSTVTGLVTSGFAIFNLLSLAVVTPVVGFYLLRDWPTILGLIDSWLPYRYRDVIRAQARAVDRVLSAWVRGQALCCLILAVYYAAGLTIAGLDLGLLVGLAAGLLSFIPYVGSITGAVTSIGLALAQFPHWRGVVVVIGVLIVGQTLEGYVIYPRFLGDRVELPAVWVIFALFAGAAAFGFLGVMLAVPVAATIGALARFWLRRYLNSPLYLDPPAA</sequence>
<dbReference type="InterPro" id="IPR002549">
    <property type="entry name" value="AI-2E-like"/>
</dbReference>